<gene>
    <name evidence="1" type="ORF">L9Z73_28335</name>
</gene>
<keyword evidence="2" id="KW-1185">Reference proteome</keyword>
<evidence type="ECO:0000313" key="1">
    <source>
        <dbReference type="EMBL" id="MCK1788086.1"/>
    </source>
</evidence>
<accession>A0ABT0EQX8</accession>
<evidence type="ECO:0000313" key="2">
    <source>
        <dbReference type="Proteomes" id="UP001317085"/>
    </source>
</evidence>
<proteinExistence type="predicted"/>
<organism evidence="1 2">
    <name type="scientific">Pseudomonas emilianonis</name>
    <dbReference type="NCBI Taxonomy" id="2915812"/>
    <lineage>
        <taxon>Bacteria</taxon>
        <taxon>Pseudomonadati</taxon>
        <taxon>Pseudomonadota</taxon>
        <taxon>Gammaproteobacteria</taxon>
        <taxon>Pseudomonadales</taxon>
        <taxon>Pseudomonadaceae</taxon>
        <taxon>Pseudomonas</taxon>
    </lineage>
</organism>
<reference evidence="1 2" key="1">
    <citation type="submission" date="2022-02" db="EMBL/GenBank/DDBJ databases">
        <title>Comparative genomics of the first Antarctic Pseudomonas spp. capable of biotransforming 2,4,6-Trinitrotoluene.</title>
        <authorList>
            <person name="Cabrera M.A."/>
            <person name="Marquez S.L."/>
            <person name="Perez-Donoso J.M."/>
        </authorList>
    </citation>
    <scope>NUCLEOTIDE SEQUENCE [LARGE SCALE GENOMIC DNA]</scope>
    <source>
        <strain evidence="1 2">TNT11</strain>
    </source>
</reference>
<dbReference type="EMBL" id="JAKNRV010000503">
    <property type="protein sequence ID" value="MCK1788086.1"/>
    <property type="molecule type" value="Genomic_DNA"/>
</dbReference>
<name>A0ABT0EQX8_9PSED</name>
<protein>
    <submittedName>
        <fullName evidence="1">Uncharacterized protein</fullName>
    </submittedName>
</protein>
<comment type="caution">
    <text evidence="1">The sequence shown here is derived from an EMBL/GenBank/DDBJ whole genome shotgun (WGS) entry which is preliminary data.</text>
</comment>
<sequence>MLPIDDYVGLESVVTVDEEDPVNPASVSVGKPHVLVVFGSCDRAKVGGTVVPAIAIYVIYLHAIRDRPVMQLPNEPVGAKLIYANPYHLVAVSVVRASSLASVFSVPEIKQFGVVDLMRLPGLPVHSAVGWVVTEQTNNVGAAYAHLHL</sequence>
<dbReference type="Proteomes" id="UP001317085">
    <property type="component" value="Unassembled WGS sequence"/>
</dbReference>